<feature type="coiled-coil region" evidence="1">
    <location>
        <begin position="615"/>
        <end position="642"/>
    </location>
</feature>
<dbReference type="PROSITE" id="PS00509">
    <property type="entry name" value="RAS_GTPASE_ACTIV_1"/>
    <property type="match status" value="1"/>
</dbReference>
<organism evidence="4">
    <name type="scientific">Blastobotrys adeninivorans</name>
    <name type="common">Yeast</name>
    <name type="synonym">Arxula adeninivorans</name>
    <dbReference type="NCBI Taxonomy" id="409370"/>
    <lineage>
        <taxon>Eukaryota</taxon>
        <taxon>Fungi</taxon>
        <taxon>Dikarya</taxon>
        <taxon>Ascomycota</taxon>
        <taxon>Saccharomycotina</taxon>
        <taxon>Dipodascomycetes</taxon>
        <taxon>Dipodascales</taxon>
        <taxon>Trichomonascaceae</taxon>
        <taxon>Blastobotrys</taxon>
    </lineage>
</organism>
<evidence type="ECO:0000259" key="3">
    <source>
        <dbReference type="PROSITE" id="PS50018"/>
    </source>
</evidence>
<dbReference type="InterPro" id="IPR000593">
    <property type="entry name" value="RasGAP_C"/>
</dbReference>
<dbReference type="GO" id="GO:0005938">
    <property type="term" value="C:cell cortex"/>
    <property type="evidence" value="ECO:0007669"/>
    <property type="project" value="TreeGrafter"/>
</dbReference>
<dbReference type="SUPFAM" id="SSF48350">
    <property type="entry name" value="GTPase activation domain, GAP"/>
    <property type="match status" value="1"/>
</dbReference>
<evidence type="ECO:0000256" key="1">
    <source>
        <dbReference type="SAM" id="Coils"/>
    </source>
</evidence>
<feature type="region of interest" description="Disordered" evidence="2">
    <location>
        <begin position="21"/>
        <end position="43"/>
    </location>
</feature>
<dbReference type="AlphaFoldDB" id="A0A060T599"/>
<evidence type="ECO:0000313" key="4">
    <source>
        <dbReference type="EMBL" id="CDP36118.1"/>
    </source>
</evidence>
<dbReference type="Gene3D" id="1.10.506.10">
    <property type="entry name" value="GTPase Activation - p120gap, domain 1"/>
    <property type="match status" value="1"/>
</dbReference>
<dbReference type="InterPro" id="IPR023152">
    <property type="entry name" value="RasGAP_CS"/>
</dbReference>
<sequence>MADPVMVPPASTHDLHAAAASVVTPRRRPSNANSTIPPSNRQSKRYSVAALYMSMGGVDRDDDIDDELAKAQKHLRELKTNISEQSKRNFVLEKDVRYLDGRIALLIQNKMGIEEQNEVASRLDADGVDGVDPEDDEYFPDRKKTELYGNLFFLLQSEPKHIALLCRLVSMAEIDSLLQTVMFTIYGNQYEQREEHLLLTMFQAVLAHQFETTAEFSSLLRANTPVSRMMTTYTRRGPGQSYLRSALSKCLHEVLERKDINLEINPLKVYEELQDPTDDPFNRPSVSAEQAANNPKVIEIIKPRHTKLNLLATKVLQAIMDSLHQVPYGIRWICKQIRQLTRRKYPDASDAAVCSLIGAFFFLRFVNPAIVTPQAYMLVDRLPSDSSRRTLTLIAKLLQNLANKPTYAKEPYMANLSGFVDSNKSRINEFLNDLCEVPDFYESLEMDQYVALSKKDLSLNITLNEIFGMHSLLEKYRQGVIPNPEGNHLSELLDELGAPPALVPRSKNAALELSLFNRWETDVGDVDIALDIFRADMIFMEAKSLMINIIRAFPSRHSILGRPLDLERIADYAAKSATDQGVVKRGLKAMDLLKEIQDSDSDDYETLSEEVDYELKQLGSLREQVEKEARSLEEVYSIIREHNEYLRSQLDTYRSYLNNVRMHTGSKKDRPVDEAKKPKPSKFKVVVKKYAPLQLVKDGVVIEWRIPDARLGNLVVLVASPVPGTFVVCLTMKGRPDPLFTLDLKLDDLLELMDAEQEILDLECVVFNNKNLLNMLKRDISKHK</sequence>
<dbReference type="Pfam" id="PF00616">
    <property type="entry name" value="RasGAP"/>
    <property type="match status" value="1"/>
</dbReference>
<dbReference type="GO" id="GO:0005096">
    <property type="term" value="F:GTPase activator activity"/>
    <property type="evidence" value="ECO:0007669"/>
    <property type="project" value="TreeGrafter"/>
</dbReference>
<dbReference type="CDD" id="cd05132">
    <property type="entry name" value="RasGAP_GAPA"/>
    <property type="match status" value="1"/>
</dbReference>
<dbReference type="GO" id="GO:0007165">
    <property type="term" value="P:signal transduction"/>
    <property type="evidence" value="ECO:0007669"/>
    <property type="project" value="UniProtKB-ARBA"/>
</dbReference>
<evidence type="ECO:0000256" key="2">
    <source>
        <dbReference type="SAM" id="MobiDB-lite"/>
    </source>
</evidence>
<dbReference type="PhylomeDB" id="A0A060T599"/>
<proteinExistence type="predicted"/>
<accession>A0A060T599</accession>
<protein>
    <submittedName>
        <fullName evidence="4">ARAD1B05698p</fullName>
    </submittedName>
</protein>
<gene>
    <name evidence="4" type="ORF">GNLVRS02_ARAD1B05698g</name>
</gene>
<dbReference type="Pfam" id="PF03836">
    <property type="entry name" value="RasGAP_C"/>
    <property type="match status" value="1"/>
</dbReference>
<reference evidence="4" key="2">
    <citation type="submission" date="2014-06" db="EMBL/GenBank/DDBJ databases">
        <title>The complete genome of Blastobotrys (Arxula) adeninivorans LS3 - a yeast of biotechnological interest.</title>
        <authorList>
            <person name="Kunze G."/>
            <person name="Gaillardin C."/>
            <person name="Czernicka M."/>
            <person name="Durrens P."/>
            <person name="Martin T."/>
            <person name="Boer E."/>
            <person name="Gabaldon T."/>
            <person name="Cruz J."/>
            <person name="Talla E."/>
            <person name="Marck C."/>
            <person name="Goffeau A."/>
            <person name="Barbe V."/>
            <person name="Baret P."/>
            <person name="Baronian K."/>
            <person name="Beier S."/>
            <person name="Bleykasten C."/>
            <person name="Bode R."/>
            <person name="Casaregola S."/>
            <person name="Despons L."/>
            <person name="Fairhead C."/>
            <person name="Giersberg M."/>
            <person name="Gierski P."/>
            <person name="Hahnel U."/>
            <person name="Hartmann A."/>
            <person name="Jankowska D."/>
            <person name="Jubin C."/>
            <person name="Jung P."/>
            <person name="Lafontaine I."/>
            <person name="Leh-Louis V."/>
            <person name="Lemaire M."/>
            <person name="Marcet-Houben M."/>
            <person name="Mascher M."/>
            <person name="Morel G."/>
            <person name="Richard G.-F."/>
            <person name="Riechen J."/>
            <person name="Sacerdot C."/>
            <person name="Sarkar A."/>
            <person name="Savel G."/>
            <person name="Schacherer J."/>
            <person name="Sherman D."/>
            <person name="Straub M.-L."/>
            <person name="Stein N."/>
            <person name="Thierry A."/>
            <person name="Trautwein-Schult A."/>
            <person name="Westhof E."/>
            <person name="Worch S."/>
            <person name="Dujon B."/>
            <person name="Souciet J.-L."/>
            <person name="Wincker P."/>
            <person name="Scholz U."/>
            <person name="Neuveglise N."/>
        </authorList>
    </citation>
    <scope>NUCLEOTIDE SEQUENCE</scope>
    <source>
        <strain evidence="4">LS3</strain>
    </source>
</reference>
<dbReference type="SUPFAM" id="SSF143885">
    <property type="entry name" value="RGC domain-like"/>
    <property type="match status" value="1"/>
</dbReference>
<dbReference type="SMART" id="SM00323">
    <property type="entry name" value="RasGAP"/>
    <property type="match status" value="1"/>
</dbReference>
<dbReference type="PANTHER" id="PTHR14149:SF17">
    <property type="entry name" value="GTPASE-ACTIVATING PROTEIN"/>
    <property type="match status" value="1"/>
</dbReference>
<name>A0A060T599_BLAAD</name>
<dbReference type="PROSITE" id="PS50018">
    <property type="entry name" value="RAS_GTPASE_ACTIV_2"/>
    <property type="match status" value="1"/>
</dbReference>
<dbReference type="GO" id="GO:0046580">
    <property type="term" value="P:negative regulation of Ras protein signal transduction"/>
    <property type="evidence" value="ECO:0007669"/>
    <property type="project" value="TreeGrafter"/>
</dbReference>
<keyword evidence="1" id="KW-0175">Coiled coil</keyword>
<dbReference type="InterPro" id="IPR001936">
    <property type="entry name" value="RasGAP_dom"/>
</dbReference>
<dbReference type="InterPro" id="IPR008936">
    <property type="entry name" value="Rho_GTPase_activation_prot"/>
</dbReference>
<feature type="domain" description="Ras-GAP" evidence="3">
    <location>
        <begin position="193"/>
        <end position="403"/>
    </location>
</feature>
<feature type="compositionally biased region" description="Polar residues" evidence="2">
    <location>
        <begin position="30"/>
        <end position="41"/>
    </location>
</feature>
<dbReference type="EMBL" id="HG937692">
    <property type="protein sequence ID" value="CDP36118.1"/>
    <property type="molecule type" value="Genomic_DNA"/>
</dbReference>
<dbReference type="PANTHER" id="PTHR14149">
    <property type="entry name" value="RAS GTPASE-ACTIVATING PROTEIN WITH IQ MOTIF"/>
    <property type="match status" value="1"/>
</dbReference>
<feature type="coiled-coil region" evidence="1">
    <location>
        <begin position="61"/>
        <end position="88"/>
    </location>
</feature>
<reference evidence="4" key="1">
    <citation type="submission" date="2014-02" db="EMBL/GenBank/DDBJ databases">
        <authorList>
            <person name="Genoscope - CEA"/>
        </authorList>
    </citation>
    <scope>NUCLEOTIDE SEQUENCE</scope>
    <source>
        <strain evidence="4">LS3</strain>
    </source>
</reference>